<dbReference type="PANTHER" id="PTHR43675">
    <property type="entry name" value="ARSENITE METHYLTRANSFERASE"/>
    <property type="match status" value="1"/>
</dbReference>
<feature type="domain" description="Methyltransferase" evidence="10">
    <location>
        <begin position="71"/>
        <end position="216"/>
    </location>
</feature>
<evidence type="ECO:0000313" key="12">
    <source>
        <dbReference type="Proteomes" id="UP000318582"/>
    </source>
</evidence>
<keyword evidence="12" id="KW-1185">Reference proteome</keyword>
<evidence type="ECO:0000256" key="7">
    <source>
        <dbReference type="ARBA" id="ARBA00047943"/>
    </source>
</evidence>
<protein>
    <recommendedName>
        <fullName evidence="5">Arsenite methyltransferase</fullName>
        <ecNumber evidence="4">2.1.1.137</ecNumber>
    </recommendedName>
</protein>
<evidence type="ECO:0000256" key="4">
    <source>
        <dbReference type="ARBA" id="ARBA00034521"/>
    </source>
</evidence>
<dbReference type="GO" id="GO:0030791">
    <property type="term" value="F:arsenite methyltransferase activity"/>
    <property type="evidence" value="ECO:0007669"/>
    <property type="project" value="UniProtKB-EC"/>
</dbReference>
<name>A0A507E3E7_9FUNG</name>
<dbReference type="NCBIfam" id="NF008823">
    <property type="entry name" value="PRK11873.1"/>
    <property type="match status" value="1"/>
</dbReference>
<dbReference type="PANTHER" id="PTHR43675:SF8">
    <property type="entry name" value="ARSENITE METHYLTRANSFERASE"/>
    <property type="match status" value="1"/>
</dbReference>
<feature type="region of interest" description="Disordered" evidence="9">
    <location>
        <begin position="252"/>
        <end position="271"/>
    </location>
</feature>
<evidence type="ECO:0000256" key="3">
    <source>
        <dbReference type="ARBA" id="ARBA00034487"/>
    </source>
</evidence>
<evidence type="ECO:0000256" key="5">
    <source>
        <dbReference type="ARBA" id="ARBA00034545"/>
    </source>
</evidence>
<dbReference type="STRING" id="109895.A0A507E3E7"/>
<dbReference type="EMBL" id="QEAQ01000045">
    <property type="protein sequence ID" value="TPX57907.1"/>
    <property type="molecule type" value="Genomic_DNA"/>
</dbReference>
<keyword evidence="2" id="KW-0949">S-adenosyl-L-methionine</keyword>
<comment type="caution">
    <text evidence="11">The sequence shown here is derived from an EMBL/GenBank/DDBJ whole genome shotgun (WGS) entry which is preliminary data.</text>
</comment>
<comment type="catalytic activity">
    <reaction evidence="7">
        <text>arsenic triglutathione + 2 [thioredoxin]-dithiol + 2 S-adenosyl-L-methionine + H2O = dimethylarsinous acid + 2 [thioredoxin]-disulfide + 3 glutathione + 2 S-adenosyl-L-homocysteine + 2 H(+)</text>
        <dbReference type="Rhea" id="RHEA:69464"/>
        <dbReference type="Rhea" id="RHEA-COMP:10698"/>
        <dbReference type="Rhea" id="RHEA-COMP:10700"/>
        <dbReference type="ChEBI" id="CHEBI:15377"/>
        <dbReference type="ChEBI" id="CHEBI:15378"/>
        <dbReference type="ChEBI" id="CHEBI:23808"/>
        <dbReference type="ChEBI" id="CHEBI:29950"/>
        <dbReference type="ChEBI" id="CHEBI:50058"/>
        <dbReference type="ChEBI" id="CHEBI:57856"/>
        <dbReference type="ChEBI" id="CHEBI:57925"/>
        <dbReference type="ChEBI" id="CHEBI:59789"/>
        <dbReference type="ChEBI" id="CHEBI:183640"/>
        <dbReference type="EC" id="2.1.1.137"/>
    </reaction>
</comment>
<dbReference type="InterPro" id="IPR026669">
    <property type="entry name" value="Arsenite_MeTrfase-like"/>
</dbReference>
<evidence type="ECO:0000256" key="8">
    <source>
        <dbReference type="ARBA" id="ARBA00048428"/>
    </source>
</evidence>
<dbReference type="InterPro" id="IPR025714">
    <property type="entry name" value="Methyltranfer_dom"/>
</dbReference>
<reference evidence="11 12" key="1">
    <citation type="journal article" date="2019" name="Sci. Rep.">
        <title>Comparative genomics of chytrid fungi reveal insights into the obligate biotrophic and pathogenic lifestyle of Synchytrium endobioticum.</title>
        <authorList>
            <person name="van de Vossenberg B.T.L.H."/>
            <person name="Warris S."/>
            <person name="Nguyen H.D.T."/>
            <person name="van Gent-Pelzer M.P.E."/>
            <person name="Joly D.L."/>
            <person name="van de Geest H.C."/>
            <person name="Bonants P.J.M."/>
            <person name="Smith D.S."/>
            <person name="Levesque C.A."/>
            <person name="van der Lee T.A.J."/>
        </authorList>
    </citation>
    <scope>NUCLEOTIDE SEQUENCE [LARGE SCALE GENOMIC DNA]</scope>
    <source>
        <strain evidence="11 12">CBS 809.83</strain>
    </source>
</reference>
<comment type="catalytic activity">
    <reaction evidence="6">
        <text>arsenic triglutathione + [thioredoxin]-dithiol + S-adenosyl-L-methionine + 2 H2O = methylarsonous acid + [thioredoxin]-disulfide + 3 glutathione + S-adenosyl-L-homocysteine + H(+)</text>
        <dbReference type="Rhea" id="RHEA:69460"/>
        <dbReference type="Rhea" id="RHEA-COMP:10698"/>
        <dbReference type="Rhea" id="RHEA-COMP:10700"/>
        <dbReference type="ChEBI" id="CHEBI:15377"/>
        <dbReference type="ChEBI" id="CHEBI:15378"/>
        <dbReference type="ChEBI" id="CHEBI:17826"/>
        <dbReference type="ChEBI" id="CHEBI:29950"/>
        <dbReference type="ChEBI" id="CHEBI:50058"/>
        <dbReference type="ChEBI" id="CHEBI:57856"/>
        <dbReference type="ChEBI" id="CHEBI:57925"/>
        <dbReference type="ChEBI" id="CHEBI:59789"/>
        <dbReference type="ChEBI" id="CHEBI:183640"/>
        <dbReference type="EC" id="2.1.1.137"/>
    </reaction>
</comment>
<organism evidence="11 12">
    <name type="scientific">Powellomyces hirtus</name>
    <dbReference type="NCBI Taxonomy" id="109895"/>
    <lineage>
        <taxon>Eukaryota</taxon>
        <taxon>Fungi</taxon>
        <taxon>Fungi incertae sedis</taxon>
        <taxon>Chytridiomycota</taxon>
        <taxon>Chytridiomycota incertae sedis</taxon>
        <taxon>Chytridiomycetes</taxon>
        <taxon>Spizellomycetales</taxon>
        <taxon>Powellomycetaceae</taxon>
        <taxon>Powellomyces</taxon>
    </lineage>
</organism>
<keyword evidence="1" id="KW-0808">Transferase</keyword>
<gene>
    <name evidence="11" type="ORF">PhCBS80983_g03505</name>
</gene>
<comment type="catalytic activity">
    <reaction evidence="8">
        <text>arsenic triglutathione + 3 [thioredoxin]-dithiol + 3 S-adenosyl-L-methionine = trimethylarsine + 3 [thioredoxin]-disulfide + 3 glutathione + 3 S-adenosyl-L-homocysteine + 3 H(+)</text>
        <dbReference type="Rhea" id="RHEA:69432"/>
        <dbReference type="Rhea" id="RHEA-COMP:10698"/>
        <dbReference type="Rhea" id="RHEA-COMP:10700"/>
        <dbReference type="ChEBI" id="CHEBI:15378"/>
        <dbReference type="ChEBI" id="CHEBI:27130"/>
        <dbReference type="ChEBI" id="CHEBI:29950"/>
        <dbReference type="ChEBI" id="CHEBI:50058"/>
        <dbReference type="ChEBI" id="CHEBI:57856"/>
        <dbReference type="ChEBI" id="CHEBI:57925"/>
        <dbReference type="ChEBI" id="CHEBI:59789"/>
        <dbReference type="ChEBI" id="CHEBI:183640"/>
        <dbReference type="EC" id="2.1.1.137"/>
    </reaction>
</comment>
<evidence type="ECO:0000256" key="1">
    <source>
        <dbReference type="ARBA" id="ARBA00022679"/>
    </source>
</evidence>
<proteinExistence type="inferred from homology"/>
<dbReference type="SUPFAM" id="SSF53335">
    <property type="entry name" value="S-adenosyl-L-methionine-dependent methyltransferases"/>
    <property type="match status" value="1"/>
</dbReference>
<dbReference type="Pfam" id="PF13847">
    <property type="entry name" value="Methyltransf_31"/>
    <property type="match status" value="1"/>
</dbReference>
<dbReference type="AlphaFoldDB" id="A0A507E3E7"/>
<dbReference type="EC" id="2.1.1.137" evidence="4"/>
<dbReference type="Gene3D" id="3.40.50.150">
    <property type="entry name" value="Vaccinia Virus protein VP39"/>
    <property type="match status" value="1"/>
</dbReference>
<dbReference type="Proteomes" id="UP000318582">
    <property type="component" value="Unassembled WGS sequence"/>
</dbReference>
<comment type="similarity">
    <text evidence="3">Belongs to the methyltransferase superfamily. Arsenite methyltransferase family.</text>
</comment>
<accession>A0A507E3E7</accession>
<evidence type="ECO:0000256" key="6">
    <source>
        <dbReference type="ARBA" id="ARBA00047941"/>
    </source>
</evidence>
<dbReference type="InterPro" id="IPR029063">
    <property type="entry name" value="SAM-dependent_MTases_sf"/>
</dbReference>
<evidence type="ECO:0000256" key="9">
    <source>
        <dbReference type="SAM" id="MobiDB-lite"/>
    </source>
</evidence>
<evidence type="ECO:0000259" key="10">
    <source>
        <dbReference type="Pfam" id="PF13847"/>
    </source>
</evidence>
<dbReference type="CDD" id="cd02440">
    <property type="entry name" value="AdoMet_MTases"/>
    <property type="match status" value="1"/>
</dbReference>
<evidence type="ECO:0000256" key="2">
    <source>
        <dbReference type="ARBA" id="ARBA00022691"/>
    </source>
</evidence>
<evidence type="ECO:0000313" key="11">
    <source>
        <dbReference type="EMBL" id="TPX57907.1"/>
    </source>
</evidence>
<sequence length="309" mass="32712">MLNQGATDTDIRRVVHDKYALIPGTDVQNDGSSARVAEAFGYTASELAQIPEGSNLGLSCGNPTAMANLREGETVVDLGSGGGLDVFLAARKVGPTGKAIGIDMTMAMIALARRNASKAGLLNAEFFLGEIEHMPLRDNTADCVISNCVINLCPNKDTALQEIYRIVKPGGRLAISDIVLKKELPEEIAHDVYAYVGCVAGAIQTDIYKTKLEAAGFKGMSNVLVVDSHADLSVYSDVDCCSGASKGCGTASASRETPQDSDSTCCGPVQSSKGEETEELRLKMSGFMKNYPINDYLASVKIFATKPLV</sequence>